<evidence type="ECO:0000313" key="2">
    <source>
        <dbReference type="EMBL" id="NCH88177.1"/>
    </source>
</evidence>
<keyword evidence="1" id="KW-1133">Transmembrane helix</keyword>
<evidence type="ECO:0000256" key="1">
    <source>
        <dbReference type="SAM" id="Phobius"/>
    </source>
</evidence>
<accession>A0A9Q4T7I8</accession>
<dbReference type="Pfam" id="PF16080">
    <property type="entry name" value="Phage_holin_2_3"/>
    <property type="match status" value="1"/>
</dbReference>
<feature type="transmembrane region" description="Helical" evidence="1">
    <location>
        <begin position="34"/>
        <end position="53"/>
    </location>
</feature>
<evidence type="ECO:0008006" key="4">
    <source>
        <dbReference type="Google" id="ProtNLM"/>
    </source>
</evidence>
<dbReference type="EMBL" id="RPBY01000004">
    <property type="protein sequence ID" value="NCH88177.1"/>
    <property type="molecule type" value="Genomic_DNA"/>
</dbReference>
<keyword evidence="1" id="KW-0812">Transmembrane</keyword>
<proteinExistence type="predicted"/>
<sequence>MNEKITNAPYLCGYIAMSLSAIGEHLRALTLNEWLLWSGLIIGPATFFLNWYYQWRQTRAMERAAKAGLMIRKPRVFDK</sequence>
<comment type="caution">
    <text evidence="2">The sequence shown here is derived from an EMBL/GenBank/DDBJ whole genome shotgun (WGS) entry which is preliminary data.</text>
</comment>
<name>A0A9Q4T7I8_9ENTR</name>
<evidence type="ECO:0000313" key="3">
    <source>
        <dbReference type="Proteomes" id="UP000778262"/>
    </source>
</evidence>
<gene>
    <name evidence="2" type="ORF">EHJ13_12125</name>
</gene>
<organism evidence="2 3">
    <name type="scientific">Cronobacter dublinensis</name>
    <dbReference type="NCBI Taxonomy" id="413497"/>
    <lineage>
        <taxon>Bacteria</taxon>
        <taxon>Pseudomonadati</taxon>
        <taxon>Pseudomonadota</taxon>
        <taxon>Gammaproteobacteria</taxon>
        <taxon>Enterobacterales</taxon>
        <taxon>Enterobacteriaceae</taxon>
        <taxon>Cronobacter</taxon>
    </lineage>
</organism>
<dbReference type="Proteomes" id="UP000778262">
    <property type="component" value="Unassembled WGS sequence"/>
</dbReference>
<protein>
    <recommendedName>
        <fullName evidence="4">Holin</fullName>
    </recommendedName>
</protein>
<dbReference type="RefSeq" id="WP_104677636.1">
    <property type="nucleotide sequence ID" value="NZ_NRNW01000018.1"/>
</dbReference>
<dbReference type="AlphaFoldDB" id="A0A9Q4T7I8"/>
<reference evidence="2" key="1">
    <citation type="submission" date="2018-11" db="EMBL/GenBank/DDBJ databases">
        <title>Genomics analysis of Putative Virulence Factors on Adhesion and Cytotoxicity for Cronobacter spp.</title>
        <authorList>
            <person name="Cui J."/>
        </authorList>
    </citation>
    <scope>NUCLEOTIDE SEQUENCE</scope>
    <source>
        <strain evidence="2">SD69</strain>
    </source>
</reference>
<keyword evidence="1" id="KW-0472">Membrane</keyword>
<dbReference type="InterPro" id="IPR032118">
    <property type="entry name" value="Phage_holin_HP1"/>
</dbReference>